<sequence>MTPTVIPVELVEIIIDFLFDDSKTLGTCSLVCSAWVARTRHLLFGTVHLDRRRSTTFIDLLSHPCSTILARIHRLDIDCGAVTSCPSTHQPPIKTNLSSTFKLEEAVLPFDSFLSALKRIAILHTPRGTGIRCLRLSNLDWTAYPLELQSSITTTLGLLFPTTTLLGLDHVVLHDIRQLNSSVLCAFPSLERLEARLKFLKYLESSMAPRAVSRNDPKLPAGLKEVELADDGMATVLNCIAQSQTEFQPRLNVHHLSLEGCTPEMFPYVSGALKALSGSLKTYRLSFLPEKDNYFYEVCPAS</sequence>
<dbReference type="AlphaFoldDB" id="A0A9W8ZXB2"/>
<evidence type="ECO:0000313" key="2">
    <source>
        <dbReference type="Proteomes" id="UP001150238"/>
    </source>
</evidence>
<dbReference type="EMBL" id="JANVFS010000037">
    <property type="protein sequence ID" value="KAJ4468606.1"/>
    <property type="molecule type" value="Genomic_DNA"/>
</dbReference>
<name>A0A9W8ZXB2_9AGAR</name>
<comment type="caution">
    <text evidence="1">The sequence shown here is derived from an EMBL/GenBank/DDBJ whole genome shotgun (WGS) entry which is preliminary data.</text>
</comment>
<dbReference type="Proteomes" id="UP001150238">
    <property type="component" value="Unassembled WGS sequence"/>
</dbReference>
<organism evidence="1 2">
    <name type="scientific">Lentinula lateritia</name>
    <dbReference type="NCBI Taxonomy" id="40482"/>
    <lineage>
        <taxon>Eukaryota</taxon>
        <taxon>Fungi</taxon>
        <taxon>Dikarya</taxon>
        <taxon>Basidiomycota</taxon>
        <taxon>Agaricomycotina</taxon>
        <taxon>Agaricomycetes</taxon>
        <taxon>Agaricomycetidae</taxon>
        <taxon>Agaricales</taxon>
        <taxon>Marasmiineae</taxon>
        <taxon>Omphalotaceae</taxon>
        <taxon>Lentinula</taxon>
    </lineage>
</organism>
<evidence type="ECO:0008006" key="3">
    <source>
        <dbReference type="Google" id="ProtNLM"/>
    </source>
</evidence>
<proteinExistence type="predicted"/>
<gene>
    <name evidence="1" type="ORF">C8J55DRAFT_200493</name>
</gene>
<accession>A0A9W8ZXB2</accession>
<evidence type="ECO:0000313" key="1">
    <source>
        <dbReference type="EMBL" id="KAJ4468606.1"/>
    </source>
</evidence>
<reference evidence="1" key="2">
    <citation type="journal article" date="2023" name="Proc. Natl. Acad. Sci. U.S.A.">
        <title>A global phylogenomic analysis of the shiitake genus Lentinula.</title>
        <authorList>
            <person name="Sierra-Patev S."/>
            <person name="Min B."/>
            <person name="Naranjo-Ortiz M."/>
            <person name="Looney B."/>
            <person name="Konkel Z."/>
            <person name="Slot J.C."/>
            <person name="Sakamoto Y."/>
            <person name="Steenwyk J.L."/>
            <person name="Rokas A."/>
            <person name="Carro J."/>
            <person name="Camarero S."/>
            <person name="Ferreira P."/>
            <person name="Molpeceres G."/>
            <person name="Ruiz-Duenas F.J."/>
            <person name="Serrano A."/>
            <person name="Henrissat B."/>
            <person name="Drula E."/>
            <person name="Hughes K.W."/>
            <person name="Mata J.L."/>
            <person name="Ishikawa N.K."/>
            <person name="Vargas-Isla R."/>
            <person name="Ushijima S."/>
            <person name="Smith C.A."/>
            <person name="Donoghue J."/>
            <person name="Ahrendt S."/>
            <person name="Andreopoulos W."/>
            <person name="He G."/>
            <person name="LaButti K."/>
            <person name="Lipzen A."/>
            <person name="Ng V."/>
            <person name="Riley R."/>
            <person name="Sandor L."/>
            <person name="Barry K."/>
            <person name="Martinez A.T."/>
            <person name="Xiao Y."/>
            <person name="Gibbons J.G."/>
            <person name="Terashima K."/>
            <person name="Grigoriev I.V."/>
            <person name="Hibbett D."/>
        </authorList>
    </citation>
    <scope>NUCLEOTIDE SEQUENCE</scope>
    <source>
        <strain evidence="1">Sp2 HRB7682 ss15</strain>
    </source>
</reference>
<reference evidence="1" key="1">
    <citation type="submission" date="2022-08" db="EMBL/GenBank/DDBJ databases">
        <authorList>
            <consortium name="DOE Joint Genome Institute"/>
            <person name="Min B."/>
            <person name="Riley R."/>
            <person name="Sierra-Patev S."/>
            <person name="Naranjo-Ortiz M."/>
            <person name="Looney B."/>
            <person name="Konkel Z."/>
            <person name="Slot J.C."/>
            <person name="Sakamoto Y."/>
            <person name="Steenwyk J.L."/>
            <person name="Rokas A."/>
            <person name="Carro J."/>
            <person name="Camarero S."/>
            <person name="Ferreira P."/>
            <person name="Molpeceres G."/>
            <person name="Ruiz-Duenas F.J."/>
            <person name="Serrano A."/>
            <person name="Henrissat B."/>
            <person name="Drula E."/>
            <person name="Hughes K.W."/>
            <person name="Mata J.L."/>
            <person name="Ishikawa N.K."/>
            <person name="Vargas-Isla R."/>
            <person name="Ushijima S."/>
            <person name="Smith C.A."/>
            <person name="Ahrendt S."/>
            <person name="Andreopoulos W."/>
            <person name="He G."/>
            <person name="Labutti K."/>
            <person name="Lipzen A."/>
            <person name="Ng V."/>
            <person name="Sandor L."/>
            <person name="Barry K."/>
            <person name="Martinez A.T."/>
            <person name="Xiao Y."/>
            <person name="Gibbons J.G."/>
            <person name="Terashima K."/>
            <person name="Hibbett D.S."/>
            <person name="Grigoriev I.V."/>
        </authorList>
    </citation>
    <scope>NUCLEOTIDE SEQUENCE</scope>
    <source>
        <strain evidence="1">Sp2 HRB7682 ss15</strain>
    </source>
</reference>
<protein>
    <recommendedName>
        <fullName evidence="3">F-box domain-containing protein</fullName>
    </recommendedName>
</protein>
<dbReference type="SUPFAM" id="SSF81383">
    <property type="entry name" value="F-box domain"/>
    <property type="match status" value="1"/>
</dbReference>
<dbReference type="InterPro" id="IPR036047">
    <property type="entry name" value="F-box-like_dom_sf"/>
</dbReference>